<dbReference type="SUPFAM" id="SSF51735">
    <property type="entry name" value="NAD(P)-binding Rossmann-fold domains"/>
    <property type="match status" value="1"/>
</dbReference>
<dbReference type="InterPro" id="IPR020904">
    <property type="entry name" value="Sc_DH/Rdtase_CS"/>
</dbReference>
<dbReference type="Pfam" id="PF13561">
    <property type="entry name" value="adh_short_C2"/>
    <property type="match status" value="1"/>
</dbReference>
<sequence length="275" mass="29330">MSEFASKVVLITGAASGFGQATANAFAKKGASLSLVDKDEENLNKVTEQCKKAGASKVLAVVVDLRVEDNIVRAMNETIETFDRLDVLVNNAGITRVGSVEDAPMESFDLLFHVNVKAHFHFTQLAVPHLEKTKGIVINITSVAAETLFPGAIFYGMSKAALTYLTKSAALDHFFLRNICKTLLGLAGKGIRVNAVVPAPCDTNIMRWPGTLPPGVSADDLINFQAKEQPLGGVNIEKQDVVDAILFLASDSARTITGTCLAVDRGRLLVGSKAT</sequence>
<dbReference type="PROSITE" id="PS00061">
    <property type="entry name" value="ADH_SHORT"/>
    <property type="match status" value="1"/>
</dbReference>
<proteinExistence type="predicted"/>
<keyword evidence="1" id="KW-0560">Oxidoreductase</keyword>
<gene>
    <name evidence="2" type="ORF">CVLEPA_LOCUS26497</name>
</gene>
<organism evidence="2 3">
    <name type="scientific">Clavelina lepadiformis</name>
    <name type="common">Light-bulb sea squirt</name>
    <name type="synonym">Ascidia lepadiformis</name>
    <dbReference type="NCBI Taxonomy" id="159417"/>
    <lineage>
        <taxon>Eukaryota</taxon>
        <taxon>Metazoa</taxon>
        <taxon>Chordata</taxon>
        <taxon>Tunicata</taxon>
        <taxon>Ascidiacea</taxon>
        <taxon>Aplousobranchia</taxon>
        <taxon>Clavelinidae</taxon>
        <taxon>Clavelina</taxon>
    </lineage>
</organism>
<dbReference type="PANTHER" id="PTHR43975:SF2">
    <property type="entry name" value="EG:BACR7A4.14 PROTEIN-RELATED"/>
    <property type="match status" value="1"/>
</dbReference>
<evidence type="ECO:0000313" key="2">
    <source>
        <dbReference type="EMBL" id="CAK8693182.1"/>
    </source>
</evidence>
<dbReference type="PRINTS" id="PR00081">
    <property type="entry name" value="GDHRDH"/>
</dbReference>
<reference evidence="2 3" key="1">
    <citation type="submission" date="2024-02" db="EMBL/GenBank/DDBJ databases">
        <authorList>
            <person name="Daric V."/>
            <person name="Darras S."/>
        </authorList>
    </citation>
    <scope>NUCLEOTIDE SEQUENCE [LARGE SCALE GENOMIC DNA]</scope>
</reference>
<dbReference type="Gene3D" id="3.40.50.720">
    <property type="entry name" value="NAD(P)-binding Rossmann-like Domain"/>
    <property type="match status" value="1"/>
</dbReference>
<keyword evidence="3" id="KW-1185">Reference proteome</keyword>
<dbReference type="PANTHER" id="PTHR43975">
    <property type="entry name" value="ZGC:101858"/>
    <property type="match status" value="1"/>
</dbReference>
<evidence type="ECO:0000313" key="3">
    <source>
        <dbReference type="Proteomes" id="UP001642483"/>
    </source>
</evidence>
<comment type="caution">
    <text evidence="2">The sequence shown here is derived from an EMBL/GenBank/DDBJ whole genome shotgun (WGS) entry which is preliminary data.</text>
</comment>
<dbReference type="InterPro" id="IPR002347">
    <property type="entry name" value="SDR_fam"/>
</dbReference>
<dbReference type="InterPro" id="IPR036291">
    <property type="entry name" value="NAD(P)-bd_dom_sf"/>
</dbReference>
<protein>
    <submittedName>
        <fullName evidence="2">Uncharacterized protein</fullName>
    </submittedName>
</protein>
<dbReference type="Proteomes" id="UP001642483">
    <property type="component" value="Unassembled WGS sequence"/>
</dbReference>
<dbReference type="PRINTS" id="PR00080">
    <property type="entry name" value="SDRFAMILY"/>
</dbReference>
<name>A0ABP0GN85_CLALP</name>
<evidence type="ECO:0000256" key="1">
    <source>
        <dbReference type="ARBA" id="ARBA00023002"/>
    </source>
</evidence>
<accession>A0ABP0GN85</accession>
<dbReference type="EMBL" id="CAWYQH010000130">
    <property type="protein sequence ID" value="CAK8693182.1"/>
    <property type="molecule type" value="Genomic_DNA"/>
</dbReference>